<protein>
    <submittedName>
        <fullName evidence="2">Uncharacterized protein SED0012</fullName>
    </submittedName>
</protein>
<keyword evidence="1" id="KW-1133">Transmembrane helix</keyword>
<evidence type="ECO:0000313" key="2">
    <source>
        <dbReference type="EMBL" id="AAM82663.1"/>
    </source>
</evidence>
<dbReference type="EMBL" id="AY120852">
    <property type="protein sequence ID" value="AAM82663.1"/>
    <property type="molecule type" value="Genomic_DNA"/>
</dbReference>
<organism evidence="2">
    <name type="scientific">Synechococcus elongatus (strain ATCC 33912 / PCC 7942 / FACHB-805)</name>
    <name type="common">Anacystis nidulans R2</name>
    <dbReference type="NCBI Taxonomy" id="1140"/>
    <lineage>
        <taxon>Bacteria</taxon>
        <taxon>Bacillati</taxon>
        <taxon>Cyanobacteriota</taxon>
        <taxon>Cyanophyceae</taxon>
        <taxon>Synechococcales</taxon>
        <taxon>Synechococcaceae</taxon>
        <taxon>Synechococcus</taxon>
    </lineage>
</organism>
<name>Q8KPU6_SYNE7</name>
<gene>
    <name evidence="2" type="primary">SED0012</name>
</gene>
<dbReference type="AlphaFoldDB" id="Q8KPU6"/>
<feature type="transmembrane region" description="Helical" evidence="1">
    <location>
        <begin position="33"/>
        <end position="56"/>
    </location>
</feature>
<accession>Q8KPU6</accession>
<evidence type="ECO:0000256" key="1">
    <source>
        <dbReference type="SAM" id="Phobius"/>
    </source>
</evidence>
<reference evidence="2" key="1">
    <citation type="submission" date="2002-06" db="EMBL/GenBank/DDBJ databases">
        <title>Synechococcus elongatus PCC7942 cosmid 6C3.</title>
        <authorList>
            <person name="Holtman C.K."/>
            <person name="Sandoval P."/>
            <person name="Chen Y."/>
            <person name="Socias T."/>
            <person name="Mohler B.J."/>
            <person name="Gonzalez A."/>
            <person name="Salinas I."/>
            <person name="McMurtry S."/>
            <person name="Golden S.S."/>
            <person name="Youderian P."/>
        </authorList>
    </citation>
    <scope>NUCLEOTIDE SEQUENCE</scope>
    <source>
        <strain evidence="2">PCC 7492</strain>
    </source>
</reference>
<proteinExistence type="predicted"/>
<keyword evidence="1" id="KW-0812">Transmembrane</keyword>
<sequence>MASAFYPPAVVTENGVSAQQLSMEFLQLLPNPALTLIIVLGTLIGIWSFQAIRIVLGSRGLTEALGEFVAMIGQGRLEAAYASLTPAYKGRVPFKEFKRVLQRTGLRQYLRSRPGKPDLQGDRVVLPVTLSLRNGQSQDLTVTFLREGKGWKIDDFDVAVFDR</sequence>
<keyword evidence="1" id="KW-0472">Membrane</keyword>